<gene>
    <name evidence="2" type="ORF">PIB30_095840</name>
</gene>
<evidence type="ECO:0000313" key="3">
    <source>
        <dbReference type="Proteomes" id="UP001341840"/>
    </source>
</evidence>
<reference evidence="2 3" key="1">
    <citation type="journal article" date="2023" name="Plants (Basel)">
        <title>Bridging the Gap: Combining Genomics and Transcriptomics Approaches to Understand Stylosanthes scabra, an Orphan Legume from the Brazilian Caatinga.</title>
        <authorList>
            <person name="Ferreira-Neto J.R.C."/>
            <person name="da Silva M.D."/>
            <person name="Binneck E."/>
            <person name="de Melo N.F."/>
            <person name="da Silva R.H."/>
            <person name="de Melo A.L.T.M."/>
            <person name="Pandolfi V."/>
            <person name="Bustamante F.O."/>
            <person name="Brasileiro-Vidal A.C."/>
            <person name="Benko-Iseppon A.M."/>
        </authorList>
    </citation>
    <scope>NUCLEOTIDE SEQUENCE [LARGE SCALE GENOMIC DNA]</scope>
    <source>
        <tissue evidence="2">Leaves</tissue>
    </source>
</reference>
<dbReference type="Proteomes" id="UP001341840">
    <property type="component" value="Unassembled WGS sequence"/>
</dbReference>
<keyword evidence="3" id="KW-1185">Reference proteome</keyword>
<evidence type="ECO:0000256" key="1">
    <source>
        <dbReference type="SAM" id="MobiDB-lite"/>
    </source>
</evidence>
<feature type="region of interest" description="Disordered" evidence="1">
    <location>
        <begin position="13"/>
        <end position="33"/>
    </location>
</feature>
<feature type="region of interest" description="Disordered" evidence="1">
    <location>
        <begin position="74"/>
        <end position="99"/>
    </location>
</feature>
<organism evidence="2 3">
    <name type="scientific">Stylosanthes scabra</name>
    <dbReference type="NCBI Taxonomy" id="79078"/>
    <lineage>
        <taxon>Eukaryota</taxon>
        <taxon>Viridiplantae</taxon>
        <taxon>Streptophyta</taxon>
        <taxon>Embryophyta</taxon>
        <taxon>Tracheophyta</taxon>
        <taxon>Spermatophyta</taxon>
        <taxon>Magnoliopsida</taxon>
        <taxon>eudicotyledons</taxon>
        <taxon>Gunneridae</taxon>
        <taxon>Pentapetalae</taxon>
        <taxon>rosids</taxon>
        <taxon>fabids</taxon>
        <taxon>Fabales</taxon>
        <taxon>Fabaceae</taxon>
        <taxon>Papilionoideae</taxon>
        <taxon>50 kb inversion clade</taxon>
        <taxon>dalbergioids sensu lato</taxon>
        <taxon>Dalbergieae</taxon>
        <taxon>Pterocarpus clade</taxon>
        <taxon>Stylosanthes</taxon>
    </lineage>
</organism>
<proteinExistence type="predicted"/>
<name>A0ABU6SW64_9FABA</name>
<sequence length="99" mass="10814">MRAALVWEWSRGSRPRHWPQGGNAECPRGTGGGGDAVGIPRGIGAGVAFVLWRSYCLEEKIEISRGDGRATWRSSQVKSRSNAMQISTGSTEPTTWPER</sequence>
<accession>A0ABU6SW64</accession>
<dbReference type="EMBL" id="JASCZI010062636">
    <property type="protein sequence ID" value="MED6140691.1"/>
    <property type="molecule type" value="Genomic_DNA"/>
</dbReference>
<protein>
    <submittedName>
        <fullName evidence="2">Uncharacterized protein</fullName>
    </submittedName>
</protein>
<comment type="caution">
    <text evidence="2">The sequence shown here is derived from an EMBL/GenBank/DDBJ whole genome shotgun (WGS) entry which is preliminary data.</text>
</comment>
<evidence type="ECO:0000313" key="2">
    <source>
        <dbReference type="EMBL" id="MED6140691.1"/>
    </source>
</evidence>